<comment type="subcellular location">
    <subcellularLocation>
        <location evidence="1">Peroxisome</location>
    </subcellularLocation>
</comment>
<keyword evidence="3" id="KW-0436">Ligase</keyword>
<evidence type="ECO:0000256" key="2">
    <source>
        <dbReference type="ARBA" id="ARBA00006432"/>
    </source>
</evidence>
<dbReference type="InterPro" id="IPR042099">
    <property type="entry name" value="ANL_N_sf"/>
</dbReference>
<dbReference type="AlphaFoldDB" id="A0A158RC88"/>
<reference evidence="10" key="1">
    <citation type="submission" date="2016-04" db="UniProtKB">
        <authorList>
            <consortium name="WormBaseParasite"/>
        </authorList>
    </citation>
    <scope>IDENTIFICATION</scope>
</reference>
<comment type="similarity">
    <text evidence="2">Belongs to the ATP-dependent AMP-binding enzyme family.</text>
</comment>
<dbReference type="GO" id="GO:0005777">
    <property type="term" value="C:peroxisome"/>
    <property type="evidence" value="ECO:0007669"/>
    <property type="project" value="UniProtKB-SubCell"/>
</dbReference>
<evidence type="ECO:0000313" key="10">
    <source>
        <dbReference type="WBParaSite" id="TCLT_0000674501-mRNA-1"/>
    </source>
</evidence>
<name>A0A158RC88_THECL</name>
<dbReference type="Gene3D" id="3.40.50.12780">
    <property type="entry name" value="N-terminal domain of ligase-like"/>
    <property type="match status" value="1"/>
</dbReference>
<dbReference type="OMA" id="DICYGVL"/>
<feature type="domain" description="AMP-dependent synthetase/ligase" evidence="6">
    <location>
        <begin position="27"/>
        <end position="132"/>
    </location>
</feature>
<dbReference type="Pfam" id="PF13193">
    <property type="entry name" value="AMP-binding_C"/>
    <property type="match status" value="1"/>
</dbReference>
<dbReference type="GO" id="GO:0016405">
    <property type="term" value="F:CoA-ligase activity"/>
    <property type="evidence" value="ECO:0007669"/>
    <property type="project" value="TreeGrafter"/>
</dbReference>
<sequence length="529" mass="59663">MTVLNHFPAIVPVVEENFYEYFNQITANFGHKIALVDPKTMKCLTFSEVTKRSQDILDALIRLGVQRGDFIGTLVNNSSDYIVFVLAVTGLGASLVPLNPSYKPYEIDKCVHKVAIQWLLTENMFVENIKKIKANIRAKKMFQAFIFFSSGTTGPPKAISIDHRALIANIELLRYTSFYIFTAQACSKFGKYQMANITDRDVAYGVLPYFHAGGMLTVLGLLGLGVCVIVNGRYDNEGFLATLKKHKVSVLQFHNTPFFIFYTQVTIALLVPSVMKSLVSTLRSISQSFFFLKYIFVGSAQVKKSLIESMKYLLPTTNIIQLYGTTEAGAFVFMQPLDSVGKSESCGILLPNVKCKITNISNNEECQVMEVGEIWLQTATMMRRYLEKSSENNSNFSVNGWFRTGDLGYYDSDNFMYITGRIKEMIKVRGWQVSPYEIEEAIQELKEVQFCAVIGVPDELSGELPMAYIQLQDGAELDKNTIHELVKGKFASYKQLKGGIEFISKMPLTTTNKVARNKLRDMNMQKNSY</sequence>
<organism evidence="10">
    <name type="scientific">Thelazia callipaeda</name>
    <name type="common">Oriental eyeworm</name>
    <name type="synonym">Parasitic nematode</name>
    <dbReference type="NCBI Taxonomy" id="103827"/>
    <lineage>
        <taxon>Eukaryota</taxon>
        <taxon>Metazoa</taxon>
        <taxon>Ecdysozoa</taxon>
        <taxon>Nematoda</taxon>
        <taxon>Chromadorea</taxon>
        <taxon>Rhabditida</taxon>
        <taxon>Spirurina</taxon>
        <taxon>Spiruromorpha</taxon>
        <taxon>Thelazioidea</taxon>
        <taxon>Thelaziidae</taxon>
        <taxon>Thelazia</taxon>
    </lineage>
</organism>
<keyword evidence="5" id="KW-0472">Membrane</keyword>
<gene>
    <name evidence="8" type="ORF">TCLT_LOCUS6734</name>
</gene>
<dbReference type="PROSITE" id="PS00455">
    <property type="entry name" value="AMP_BINDING"/>
    <property type="match status" value="1"/>
</dbReference>
<proteinExistence type="inferred from homology"/>
<feature type="transmembrane region" description="Helical" evidence="5">
    <location>
        <begin position="209"/>
        <end position="232"/>
    </location>
</feature>
<dbReference type="InterPro" id="IPR020845">
    <property type="entry name" value="AMP-binding_CS"/>
</dbReference>
<dbReference type="STRING" id="103827.A0A158RC88"/>
<dbReference type="WBParaSite" id="TCLT_0000674501-mRNA-1">
    <property type="protein sequence ID" value="TCLT_0000674501-mRNA-1"/>
    <property type="gene ID" value="TCLT_0000674501"/>
</dbReference>
<keyword evidence="9" id="KW-1185">Reference proteome</keyword>
<dbReference type="EMBL" id="UYYF01004440">
    <property type="protein sequence ID" value="VDN04118.1"/>
    <property type="molecule type" value="Genomic_DNA"/>
</dbReference>
<evidence type="ECO:0000256" key="3">
    <source>
        <dbReference type="ARBA" id="ARBA00022598"/>
    </source>
</evidence>
<evidence type="ECO:0000313" key="9">
    <source>
        <dbReference type="Proteomes" id="UP000276776"/>
    </source>
</evidence>
<feature type="domain" description="AMP-binding enzyme C-terminal" evidence="7">
    <location>
        <begin position="437"/>
        <end position="513"/>
    </location>
</feature>
<dbReference type="Proteomes" id="UP000276776">
    <property type="component" value="Unassembled WGS sequence"/>
</dbReference>
<dbReference type="InterPro" id="IPR025110">
    <property type="entry name" value="AMP-bd_C"/>
</dbReference>
<evidence type="ECO:0000259" key="6">
    <source>
        <dbReference type="Pfam" id="PF00501"/>
    </source>
</evidence>
<dbReference type="PANTHER" id="PTHR24096:SF149">
    <property type="entry name" value="AMP-BINDING DOMAIN-CONTAINING PROTEIN-RELATED"/>
    <property type="match status" value="1"/>
</dbReference>
<keyword evidence="5" id="KW-0812">Transmembrane</keyword>
<dbReference type="PANTHER" id="PTHR24096">
    <property type="entry name" value="LONG-CHAIN-FATTY-ACID--COA LIGASE"/>
    <property type="match status" value="1"/>
</dbReference>
<evidence type="ECO:0000256" key="1">
    <source>
        <dbReference type="ARBA" id="ARBA00004275"/>
    </source>
</evidence>
<protein>
    <submittedName>
        <fullName evidence="10">AMP-binding domain-containing protein</fullName>
    </submittedName>
</protein>
<accession>A0A158RC88</accession>
<evidence type="ECO:0000256" key="4">
    <source>
        <dbReference type="ARBA" id="ARBA00023140"/>
    </source>
</evidence>
<feature type="transmembrane region" description="Helical" evidence="5">
    <location>
        <begin position="253"/>
        <end position="272"/>
    </location>
</feature>
<keyword evidence="4" id="KW-0576">Peroxisome</keyword>
<feature type="domain" description="AMP-dependent synthetase/ligase" evidence="6">
    <location>
        <begin position="144"/>
        <end position="386"/>
    </location>
</feature>
<dbReference type="Gene3D" id="3.30.300.30">
    <property type="match status" value="1"/>
</dbReference>
<dbReference type="Pfam" id="PF00501">
    <property type="entry name" value="AMP-binding"/>
    <property type="match status" value="2"/>
</dbReference>
<dbReference type="SUPFAM" id="SSF56801">
    <property type="entry name" value="Acetyl-CoA synthetase-like"/>
    <property type="match status" value="1"/>
</dbReference>
<reference evidence="8 9" key="2">
    <citation type="submission" date="2018-11" db="EMBL/GenBank/DDBJ databases">
        <authorList>
            <consortium name="Pathogen Informatics"/>
        </authorList>
    </citation>
    <scope>NUCLEOTIDE SEQUENCE [LARGE SCALE GENOMIC DNA]</scope>
</reference>
<evidence type="ECO:0000259" key="7">
    <source>
        <dbReference type="Pfam" id="PF13193"/>
    </source>
</evidence>
<evidence type="ECO:0000313" key="8">
    <source>
        <dbReference type="EMBL" id="VDN04118.1"/>
    </source>
</evidence>
<dbReference type="InterPro" id="IPR045851">
    <property type="entry name" value="AMP-bd_C_sf"/>
</dbReference>
<dbReference type="OrthoDB" id="10253869at2759"/>
<evidence type="ECO:0000256" key="5">
    <source>
        <dbReference type="SAM" id="Phobius"/>
    </source>
</evidence>
<keyword evidence="5" id="KW-1133">Transmembrane helix</keyword>
<dbReference type="InterPro" id="IPR000873">
    <property type="entry name" value="AMP-dep_synth/lig_dom"/>
</dbReference>